<evidence type="ECO:0000313" key="2">
    <source>
        <dbReference type="EMBL" id="RFZ77055.1"/>
    </source>
</evidence>
<proteinExistence type="predicted"/>
<organism evidence="2 3">
    <name type="scientific">Lacrimispora amygdalina</name>
    <dbReference type="NCBI Taxonomy" id="253257"/>
    <lineage>
        <taxon>Bacteria</taxon>
        <taxon>Bacillati</taxon>
        <taxon>Bacillota</taxon>
        <taxon>Clostridia</taxon>
        <taxon>Lachnospirales</taxon>
        <taxon>Lachnospiraceae</taxon>
        <taxon>Lacrimispora</taxon>
    </lineage>
</organism>
<dbReference type="RefSeq" id="WP_117418859.1">
    <property type="nucleotide sequence ID" value="NZ_BRPJ01000041.1"/>
</dbReference>
<protein>
    <submittedName>
        <fullName evidence="2">Uncharacterized protein</fullName>
    </submittedName>
</protein>
<dbReference type="EMBL" id="BRPJ01000041">
    <property type="protein sequence ID" value="GLB30632.1"/>
    <property type="molecule type" value="Genomic_DNA"/>
</dbReference>
<dbReference type="EMBL" id="QOHO01000070">
    <property type="protein sequence ID" value="RFZ77055.1"/>
    <property type="molecule type" value="Genomic_DNA"/>
</dbReference>
<evidence type="ECO:0000313" key="1">
    <source>
        <dbReference type="EMBL" id="GLB30632.1"/>
    </source>
</evidence>
<reference evidence="1 4" key="2">
    <citation type="journal article" date="2024" name="Int. J. Syst. Evol. Microbiol.">
        <title>Lacrimispora brassicae sp. nov. isolated from fermented cabbage, and proposal of Clostridium indicum Gundawar et al. 2019 and Clostridium methoxybenzovorans Mechichi et al. 1999 as heterotypic synonyms of Lacrimispora amygdalina (Parshina et al. 2003) Haas and Blanchard 2020 and Lacrimispora indolis (McClung and McCoy 1957) Haas and Blanchard 2020, respectively.</title>
        <authorList>
            <person name="Kobayashi H."/>
            <person name="Tanizawa Y."/>
            <person name="Sakamoto M."/>
            <person name="Ohkuma M."/>
            <person name="Tohno M."/>
        </authorList>
    </citation>
    <scope>NUCLEOTIDE SEQUENCE [LARGE SCALE GENOMIC DNA]</scope>
    <source>
        <strain evidence="1 4">DSM 12857</strain>
    </source>
</reference>
<dbReference type="AlphaFoldDB" id="A0A3E2N7T3"/>
<sequence>MIILNEKDYVEQLLMSDQIDFSKPYQILSILARYYCHICGCNGEELIKLLQDFMEHHYPRYNPMDWTNSIETCAERASKYPLCQCDGIWITVNELDVINQMKDKVLERLAFTLLCLAKYHNFKNKNNQNWVNNPDSEIYRLACITTTSYDKDIRFHKLKESGLIDFAKKIDNLSIKVLFIDDDSEKRLFITDFRKLGYEWRRYKGEDYIRCTGCGILVRRTSINKKYCKDCAGKNPYYTPVGIKTITCMDCGKIFNADAASRECRCESCKTSHRKELQKMKMRRYRNKTTV</sequence>
<dbReference type="Proteomes" id="UP001419084">
    <property type="component" value="Unassembled WGS sequence"/>
</dbReference>
<reference evidence="2 3" key="1">
    <citation type="submission" date="2018-07" db="EMBL/GenBank/DDBJ databases">
        <title>New species, Clostridium PI-S10-A1B.</title>
        <authorList>
            <person name="Krishna G."/>
            <person name="Summeta K."/>
            <person name="Shikha S."/>
            <person name="Prabhu P.B."/>
            <person name="Suresh K."/>
        </authorList>
    </citation>
    <scope>NUCLEOTIDE SEQUENCE [LARGE SCALE GENOMIC DNA]</scope>
    <source>
        <strain evidence="2 3">PI-S10-A1B</strain>
    </source>
</reference>
<evidence type="ECO:0000313" key="4">
    <source>
        <dbReference type="Proteomes" id="UP001419084"/>
    </source>
</evidence>
<dbReference type="Proteomes" id="UP000260680">
    <property type="component" value="Unassembled WGS sequence"/>
</dbReference>
<keyword evidence="4" id="KW-1185">Reference proteome</keyword>
<gene>
    <name evidence="2" type="ORF">DS742_20700</name>
    <name evidence="1" type="ORF">LAD12857_25550</name>
</gene>
<comment type="caution">
    <text evidence="2">The sequence shown here is derived from an EMBL/GenBank/DDBJ whole genome shotgun (WGS) entry which is preliminary data.</text>
</comment>
<evidence type="ECO:0000313" key="3">
    <source>
        <dbReference type="Proteomes" id="UP000260680"/>
    </source>
</evidence>
<accession>A0A3E2N7T3</accession>
<dbReference type="OrthoDB" id="2595442at2"/>
<name>A0A3E2N7T3_9FIRM</name>